<reference evidence="2 3" key="1">
    <citation type="submission" date="2018-06" db="EMBL/GenBank/DDBJ databases">
        <title>The Genome of Cuscuta australis (Dodder) Provides Insight into the Evolution of Plant Parasitism.</title>
        <authorList>
            <person name="Liu H."/>
        </authorList>
    </citation>
    <scope>NUCLEOTIDE SEQUENCE [LARGE SCALE GENOMIC DNA]</scope>
    <source>
        <strain evidence="3">cv. Yunnan</strain>
        <tissue evidence="2">Vines</tissue>
    </source>
</reference>
<protein>
    <recommendedName>
        <fullName evidence="4">Secreted protein</fullName>
    </recommendedName>
</protein>
<keyword evidence="1" id="KW-0732">Signal</keyword>
<evidence type="ECO:0000313" key="3">
    <source>
        <dbReference type="Proteomes" id="UP000249390"/>
    </source>
</evidence>
<sequence>MHHVLLIWIADTLTARDVYFQQRSDGVGRDGLSTLQKCTTVIRQLTHGTCVDMFEEYLYIGISTRRECFQHFFRGSC</sequence>
<dbReference type="AlphaFoldDB" id="A0A328CZL4"/>
<keyword evidence="3" id="KW-1185">Reference proteome</keyword>
<name>A0A328CZL4_9ASTE</name>
<comment type="caution">
    <text evidence="2">The sequence shown here is derived from an EMBL/GenBank/DDBJ whole genome shotgun (WGS) entry which is preliminary data.</text>
</comment>
<evidence type="ECO:0000313" key="2">
    <source>
        <dbReference type="EMBL" id="RAL38636.1"/>
    </source>
</evidence>
<proteinExistence type="predicted"/>
<feature type="signal peptide" evidence="1">
    <location>
        <begin position="1"/>
        <end position="15"/>
    </location>
</feature>
<feature type="chain" id="PRO_5016308829" description="Secreted protein" evidence="1">
    <location>
        <begin position="16"/>
        <end position="77"/>
    </location>
</feature>
<dbReference type="Proteomes" id="UP000249390">
    <property type="component" value="Unassembled WGS sequence"/>
</dbReference>
<organism evidence="2 3">
    <name type="scientific">Cuscuta australis</name>
    <dbReference type="NCBI Taxonomy" id="267555"/>
    <lineage>
        <taxon>Eukaryota</taxon>
        <taxon>Viridiplantae</taxon>
        <taxon>Streptophyta</taxon>
        <taxon>Embryophyta</taxon>
        <taxon>Tracheophyta</taxon>
        <taxon>Spermatophyta</taxon>
        <taxon>Magnoliopsida</taxon>
        <taxon>eudicotyledons</taxon>
        <taxon>Gunneridae</taxon>
        <taxon>Pentapetalae</taxon>
        <taxon>asterids</taxon>
        <taxon>lamiids</taxon>
        <taxon>Solanales</taxon>
        <taxon>Convolvulaceae</taxon>
        <taxon>Cuscuteae</taxon>
        <taxon>Cuscuta</taxon>
        <taxon>Cuscuta subgen. Grammica</taxon>
        <taxon>Cuscuta sect. Cleistogrammica</taxon>
    </lineage>
</organism>
<gene>
    <name evidence="2" type="ORF">DM860_002614</name>
</gene>
<evidence type="ECO:0008006" key="4">
    <source>
        <dbReference type="Google" id="ProtNLM"/>
    </source>
</evidence>
<accession>A0A328CZL4</accession>
<dbReference type="PANTHER" id="PTHR47150">
    <property type="entry name" value="OS12G0169200 PROTEIN"/>
    <property type="match status" value="1"/>
</dbReference>
<dbReference type="PANTHER" id="PTHR47150:SF5">
    <property type="entry name" value="OS07G0546750 PROTEIN"/>
    <property type="match status" value="1"/>
</dbReference>
<evidence type="ECO:0000256" key="1">
    <source>
        <dbReference type="SAM" id="SignalP"/>
    </source>
</evidence>
<dbReference type="EMBL" id="NQVE01000209">
    <property type="protein sequence ID" value="RAL38636.1"/>
    <property type="molecule type" value="Genomic_DNA"/>
</dbReference>